<evidence type="ECO:0000313" key="1">
    <source>
        <dbReference type="EMBL" id="ABI76586.1"/>
    </source>
</evidence>
<protein>
    <recommendedName>
        <fullName evidence="3">Lipoprotein</fullName>
    </recommendedName>
</protein>
<dbReference type="RefSeq" id="WP_011645175.1">
    <property type="nucleotide sequence ID" value="NC_008358.1"/>
</dbReference>
<dbReference type="HOGENOM" id="CLU_1007516_0_0_5"/>
<dbReference type="eggNOG" id="ENOG5032WGT">
    <property type="taxonomic scope" value="Bacteria"/>
</dbReference>
<evidence type="ECO:0008006" key="3">
    <source>
        <dbReference type="Google" id="ProtNLM"/>
    </source>
</evidence>
<dbReference type="Proteomes" id="UP000001959">
    <property type="component" value="Chromosome"/>
</dbReference>
<proteinExistence type="predicted"/>
<dbReference type="AlphaFoldDB" id="Q0C5W8"/>
<dbReference type="STRING" id="228405.HNE_0141"/>
<dbReference type="EMBL" id="CP000158">
    <property type="protein sequence ID" value="ABI76586.1"/>
    <property type="molecule type" value="Genomic_DNA"/>
</dbReference>
<dbReference type="PROSITE" id="PS51257">
    <property type="entry name" value="PROKAR_LIPOPROTEIN"/>
    <property type="match status" value="1"/>
</dbReference>
<dbReference type="KEGG" id="hne:HNE_0141"/>
<organism evidence="1 2">
    <name type="scientific">Hyphomonas neptunium (strain ATCC 15444)</name>
    <dbReference type="NCBI Taxonomy" id="228405"/>
    <lineage>
        <taxon>Bacteria</taxon>
        <taxon>Pseudomonadati</taxon>
        <taxon>Pseudomonadota</taxon>
        <taxon>Alphaproteobacteria</taxon>
        <taxon>Hyphomonadales</taxon>
        <taxon>Hyphomonadaceae</taxon>
        <taxon>Hyphomonas</taxon>
    </lineage>
</organism>
<evidence type="ECO:0000313" key="2">
    <source>
        <dbReference type="Proteomes" id="UP000001959"/>
    </source>
</evidence>
<name>Q0C5W8_HYPNA</name>
<accession>Q0C5W8</accession>
<gene>
    <name evidence="1" type="ordered locus">HNE_0141</name>
</gene>
<reference evidence="1 2" key="1">
    <citation type="journal article" date="2006" name="J. Bacteriol.">
        <title>Comparative genomic evidence for a close relationship between the dimorphic prosthecate bacteria Hyphomonas neptunium and Caulobacter crescentus.</title>
        <authorList>
            <person name="Badger J.H."/>
            <person name="Hoover T.R."/>
            <person name="Brun Y.V."/>
            <person name="Weiner R.M."/>
            <person name="Laub M.T."/>
            <person name="Alexandre G."/>
            <person name="Mrazek J."/>
            <person name="Ren Q."/>
            <person name="Paulsen I.T."/>
            <person name="Nelson K.E."/>
            <person name="Khouri H.M."/>
            <person name="Radune D."/>
            <person name="Sosa J."/>
            <person name="Dodson R.J."/>
            <person name="Sullivan S.A."/>
            <person name="Rosovitz M.J."/>
            <person name="Madupu R."/>
            <person name="Brinkac L.M."/>
            <person name="Durkin A.S."/>
            <person name="Daugherty S.C."/>
            <person name="Kothari S.P."/>
            <person name="Giglio M.G."/>
            <person name="Zhou L."/>
            <person name="Haft D.H."/>
            <person name="Selengut J.D."/>
            <person name="Davidsen T.M."/>
            <person name="Yang Q."/>
            <person name="Zafar N."/>
            <person name="Ward N.L."/>
        </authorList>
    </citation>
    <scope>NUCLEOTIDE SEQUENCE [LARGE SCALE GENOMIC DNA]</scope>
    <source>
        <strain evidence="1 2">ATCC 15444</strain>
    </source>
</reference>
<keyword evidence="2" id="KW-1185">Reference proteome</keyword>
<sequence length="276" mass="29507">MPTRSTGPAPDPMNIISGRRLALPVIALSLLLSACSGPGGSGFVNSTPEAYCQLSERSTLFLIDRTTTFDAGDQTLLTESLGNVVDRLETGDRIIIATISDHYSKTRQLANACKPGCPEAGGVMDEIVGSCSTMKAKQDQQQFMGSLATSLRDVITSAEDASGSDIIRTIGHWTGSSTAEPYTSIVVYSDMLENSDMIAWSKFSSLPEDELMSIVTGHGALARTPGANIRLIGYGRLHDEARSPLPAALDAKLRGFWTRYFFEGGGQVEFSARTDG</sequence>